<proteinExistence type="predicted"/>
<dbReference type="InterPro" id="IPR044068">
    <property type="entry name" value="CB"/>
</dbReference>
<evidence type="ECO:0000313" key="8">
    <source>
        <dbReference type="Proteomes" id="UP000306236"/>
    </source>
</evidence>
<protein>
    <submittedName>
        <fullName evidence="7">Integrase</fullName>
    </submittedName>
</protein>
<dbReference type="InterPro" id="IPR052925">
    <property type="entry name" value="Phage_Integrase-like_Recomb"/>
</dbReference>
<dbReference type="PROSITE" id="PS51898">
    <property type="entry name" value="TYR_RECOMBINASE"/>
    <property type="match status" value="1"/>
</dbReference>
<sequence length="302" mass="33828">MSSTRPSLQRYLNAALAENTQRAYASDVAQYLNSGRKLPATARQVANYLVAQAELLSPRTLQRRLAALNHWHVQRGYPSPVHSPLVADVRKGIERLHGKPAVQHAPLLAKDVRRLVKQAQKQSALRAARDTALLLLGFCGALRRSELAALQVEDIAFDRKGMWLHITRSKTDQSGAGQRIFIARTSGAEVCPVAALKVWLKQSRIEHGPIFRRIDRNQQVGDSQITAQSVRIVIKTLAQQAWGEEKAQRFSAHSLRSGFCTEAAMQGWNDWQIRQQSRHRSVQVLARYVRAQEQRGQGGILS</sequence>
<dbReference type="SUPFAM" id="SSF47823">
    <property type="entry name" value="lambda integrase-like, N-terminal domain"/>
    <property type="match status" value="1"/>
</dbReference>
<dbReference type="SUPFAM" id="SSF56349">
    <property type="entry name" value="DNA breaking-rejoining enzymes"/>
    <property type="match status" value="1"/>
</dbReference>
<dbReference type="OrthoDB" id="8630841at2"/>
<dbReference type="GO" id="GO:0006310">
    <property type="term" value="P:DNA recombination"/>
    <property type="evidence" value="ECO:0007669"/>
    <property type="project" value="UniProtKB-KW"/>
</dbReference>
<evidence type="ECO:0000256" key="1">
    <source>
        <dbReference type="ARBA" id="ARBA00022908"/>
    </source>
</evidence>
<dbReference type="Gene3D" id="1.10.150.130">
    <property type="match status" value="1"/>
</dbReference>
<comment type="caution">
    <text evidence="7">The sequence shown here is derived from an EMBL/GenBank/DDBJ whole genome shotgun (WGS) entry which is preliminary data.</text>
</comment>
<reference evidence="7 8" key="1">
    <citation type="submission" date="2019-04" db="EMBL/GenBank/DDBJ databases">
        <title>Lampropedia sp YIM MLB12 draf genome.</title>
        <authorList>
            <person name="Wang Y.-X."/>
        </authorList>
    </citation>
    <scope>NUCLEOTIDE SEQUENCE [LARGE SCALE GENOMIC DNA]</scope>
    <source>
        <strain evidence="7 8">YIM MLB12</strain>
    </source>
</reference>
<organism evidence="7 8">
    <name type="scientific">Lampropedia aestuarii</name>
    <dbReference type="NCBI Taxonomy" id="2562762"/>
    <lineage>
        <taxon>Bacteria</taxon>
        <taxon>Pseudomonadati</taxon>
        <taxon>Pseudomonadota</taxon>
        <taxon>Betaproteobacteria</taxon>
        <taxon>Burkholderiales</taxon>
        <taxon>Comamonadaceae</taxon>
        <taxon>Lampropedia</taxon>
    </lineage>
</organism>
<feature type="domain" description="Tyr recombinase" evidence="5">
    <location>
        <begin position="102"/>
        <end position="301"/>
    </location>
</feature>
<dbReference type="GO" id="GO:0003677">
    <property type="term" value="F:DNA binding"/>
    <property type="evidence" value="ECO:0007669"/>
    <property type="project" value="UniProtKB-UniRule"/>
</dbReference>
<keyword evidence="8" id="KW-1185">Reference proteome</keyword>
<dbReference type="Proteomes" id="UP000306236">
    <property type="component" value="Unassembled WGS sequence"/>
</dbReference>
<dbReference type="AlphaFoldDB" id="A0A4S5BFB2"/>
<evidence type="ECO:0000256" key="2">
    <source>
        <dbReference type="ARBA" id="ARBA00023125"/>
    </source>
</evidence>
<dbReference type="GO" id="GO:0015074">
    <property type="term" value="P:DNA integration"/>
    <property type="evidence" value="ECO:0007669"/>
    <property type="project" value="UniProtKB-KW"/>
</dbReference>
<evidence type="ECO:0000256" key="4">
    <source>
        <dbReference type="PROSITE-ProRule" id="PRU01248"/>
    </source>
</evidence>
<evidence type="ECO:0000256" key="3">
    <source>
        <dbReference type="ARBA" id="ARBA00023172"/>
    </source>
</evidence>
<dbReference type="PANTHER" id="PTHR34605">
    <property type="entry name" value="PHAGE_INTEGRASE DOMAIN-CONTAINING PROTEIN"/>
    <property type="match status" value="1"/>
</dbReference>
<accession>A0A4S5BFB2</accession>
<gene>
    <name evidence="7" type="ORF">E8K88_16700</name>
</gene>
<dbReference type="InterPro" id="IPR002104">
    <property type="entry name" value="Integrase_catalytic"/>
</dbReference>
<dbReference type="PROSITE" id="PS51900">
    <property type="entry name" value="CB"/>
    <property type="match status" value="1"/>
</dbReference>
<evidence type="ECO:0000259" key="5">
    <source>
        <dbReference type="PROSITE" id="PS51898"/>
    </source>
</evidence>
<keyword evidence="1" id="KW-0229">DNA integration</keyword>
<evidence type="ECO:0000313" key="7">
    <source>
        <dbReference type="EMBL" id="THJ30910.1"/>
    </source>
</evidence>
<keyword evidence="2 4" id="KW-0238">DNA-binding</keyword>
<dbReference type="Gene3D" id="1.10.443.10">
    <property type="entry name" value="Intergrase catalytic core"/>
    <property type="match status" value="1"/>
</dbReference>
<dbReference type="PANTHER" id="PTHR34605:SF3">
    <property type="entry name" value="P CELL-TYPE AGGLUTINATION PROTEIN MAP4-LIKE-RELATED"/>
    <property type="match status" value="1"/>
</dbReference>
<dbReference type="EMBL" id="SSWX01000031">
    <property type="protein sequence ID" value="THJ30910.1"/>
    <property type="molecule type" value="Genomic_DNA"/>
</dbReference>
<evidence type="ECO:0000259" key="6">
    <source>
        <dbReference type="PROSITE" id="PS51900"/>
    </source>
</evidence>
<dbReference type="InterPro" id="IPR011010">
    <property type="entry name" value="DNA_brk_join_enz"/>
</dbReference>
<dbReference type="Pfam" id="PF00589">
    <property type="entry name" value="Phage_integrase"/>
    <property type="match status" value="1"/>
</dbReference>
<dbReference type="InterPro" id="IPR013762">
    <property type="entry name" value="Integrase-like_cat_sf"/>
</dbReference>
<keyword evidence="3" id="KW-0233">DNA recombination</keyword>
<dbReference type="InterPro" id="IPR010998">
    <property type="entry name" value="Integrase_recombinase_N"/>
</dbReference>
<dbReference type="RefSeq" id="WP_136407815.1">
    <property type="nucleotide sequence ID" value="NZ_SSWX01000031.1"/>
</dbReference>
<feature type="domain" description="Core-binding (CB)" evidence="6">
    <location>
        <begin position="2"/>
        <end position="76"/>
    </location>
</feature>
<dbReference type="CDD" id="cd00799">
    <property type="entry name" value="INT_Cre_C"/>
    <property type="match status" value="1"/>
</dbReference>
<name>A0A4S5BFB2_9BURK</name>